<dbReference type="KEGG" id="sgf:HEP81_07991"/>
<geneLocation type="plasmid" evidence="1 2">
    <name>pSGRIFU1</name>
</geneLocation>
<dbReference type="Proteomes" id="UP000516422">
    <property type="component" value="Plasmid pSGRIFU1"/>
</dbReference>
<reference evidence="1 2" key="1">
    <citation type="submission" date="2020-04" db="EMBL/GenBank/DDBJ databases">
        <title>Characterization and engineering of Streptomyces griseofuscus DSM40191 as a potential heterologous host for expression of BGCs.</title>
        <authorList>
            <person name="Gren T."/>
            <person name="Whitford C.M."/>
            <person name="Mohite O.S."/>
            <person name="Joergensen T.S."/>
            <person name="Nielsen J.B."/>
            <person name="Lee S.Y."/>
            <person name="Weber T."/>
        </authorList>
    </citation>
    <scope>NUCLEOTIDE SEQUENCE [LARGE SCALE GENOMIC DNA]</scope>
    <source>
        <strain evidence="1 2">DSM 40191</strain>
        <plasmid evidence="1 2">pSGRIFU1</plasmid>
    </source>
</reference>
<evidence type="ECO:0000313" key="1">
    <source>
        <dbReference type="EMBL" id="QNT98219.1"/>
    </source>
</evidence>
<name>A0A7H1QD39_9ACTN</name>
<keyword evidence="1" id="KW-0614">Plasmid</keyword>
<proteinExistence type="predicted"/>
<sequence length="44" mass="4574">MGGVASAVSCQPARRHVSHEVAGMEAGEARSYCVCVAGERNALR</sequence>
<accession>A0A7H1QD39</accession>
<gene>
    <name evidence="1" type="ORF">HEP81_07991</name>
</gene>
<dbReference type="EMBL" id="CP051007">
    <property type="protein sequence ID" value="QNT98219.1"/>
    <property type="molecule type" value="Genomic_DNA"/>
</dbReference>
<dbReference type="AlphaFoldDB" id="A0A7H1QD39"/>
<protein>
    <submittedName>
        <fullName evidence="1">Uncharacterized protein</fullName>
    </submittedName>
</protein>
<evidence type="ECO:0000313" key="2">
    <source>
        <dbReference type="Proteomes" id="UP000516422"/>
    </source>
</evidence>
<organism evidence="1 2">
    <name type="scientific">Streptomyces griseofuscus</name>
    <dbReference type="NCBI Taxonomy" id="146922"/>
    <lineage>
        <taxon>Bacteria</taxon>
        <taxon>Bacillati</taxon>
        <taxon>Actinomycetota</taxon>
        <taxon>Actinomycetes</taxon>
        <taxon>Kitasatosporales</taxon>
        <taxon>Streptomycetaceae</taxon>
        <taxon>Streptomyces</taxon>
    </lineage>
</organism>